<dbReference type="CDD" id="cd02440">
    <property type="entry name" value="AdoMet_MTases"/>
    <property type="match status" value="1"/>
</dbReference>
<comment type="similarity">
    <text evidence="4">Belongs to the class I-like SAM-binding methyltransferase superfamily. Cation-dependent O-methyltransferase family.</text>
</comment>
<dbReference type="Gene3D" id="3.30.70.100">
    <property type="match status" value="1"/>
</dbReference>
<dbReference type="AlphaFoldDB" id="A0A5J4Z204"/>
<dbReference type="EMBL" id="VRMN01000001">
    <property type="protein sequence ID" value="KAA8497666.1"/>
    <property type="molecule type" value="Genomic_DNA"/>
</dbReference>
<dbReference type="SMART" id="SM00450">
    <property type="entry name" value="RHOD"/>
    <property type="match status" value="1"/>
</dbReference>
<dbReference type="PANTHER" id="PTHR43846">
    <property type="entry name" value="UPF0176 PROTEIN YCEA"/>
    <property type="match status" value="1"/>
</dbReference>
<name>A0A5J4Z204_PORPP</name>
<protein>
    <submittedName>
        <fullName evidence="6">UPF0176 protein</fullName>
    </submittedName>
</protein>
<dbReference type="OrthoDB" id="25002at2759"/>
<dbReference type="GO" id="GO:0008171">
    <property type="term" value="F:O-methyltransferase activity"/>
    <property type="evidence" value="ECO:0007669"/>
    <property type="project" value="InterPro"/>
</dbReference>
<evidence type="ECO:0000256" key="1">
    <source>
        <dbReference type="ARBA" id="ARBA00022603"/>
    </source>
</evidence>
<dbReference type="InterPro" id="IPR001763">
    <property type="entry name" value="Rhodanese-like_dom"/>
</dbReference>
<dbReference type="InterPro" id="IPR040503">
    <property type="entry name" value="TRHO_N"/>
</dbReference>
<dbReference type="Pfam" id="PF17773">
    <property type="entry name" value="UPF0176_N"/>
    <property type="match status" value="1"/>
</dbReference>
<evidence type="ECO:0000256" key="2">
    <source>
        <dbReference type="ARBA" id="ARBA00022679"/>
    </source>
</evidence>
<dbReference type="Proteomes" id="UP000324585">
    <property type="component" value="Unassembled WGS sequence"/>
</dbReference>
<keyword evidence="3" id="KW-0949">S-adenosyl-L-methionine</keyword>
<evidence type="ECO:0000256" key="4">
    <source>
        <dbReference type="ARBA" id="ARBA00023453"/>
    </source>
</evidence>
<dbReference type="GO" id="GO:0032259">
    <property type="term" value="P:methylation"/>
    <property type="evidence" value="ECO:0007669"/>
    <property type="project" value="UniProtKB-KW"/>
</dbReference>
<dbReference type="InterPro" id="IPR029063">
    <property type="entry name" value="SAM-dependent_MTases_sf"/>
</dbReference>
<evidence type="ECO:0000256" key="3">
    <source>
        <dbReference type="ARBA" id="ARBA00022691"/>
    </source>
</evidence>
<keyword evidence="1" id="KW-0489">Methyltransferase</keyword>
<dbReference type="OMA" id="HVNCANT"/>
<dbReference type="SUPFAM" id="SSF53335">
    <property type="entry name" value="S-adenosyl-L-methionine-dependent methyltransferases"/>
    <property type="match status" value="1"/>
</dbReference>
<keyword evidence="2" id="KW-0808">Transferase</keyword>
<keyword evidence="7" id="KW-1185">Reference proteome</keyword>
<reference evidence="7" key="1">
    <citation type="journal article" date="2019" name="Nat. Commun.">
        <title>Expansion of phycobilisome linker gene families in mesophilic red algae.</title>
        <authorList>
            <person name="Lee J."/>
            <person name="Kim D."/>
            <person name="Bhattacharya D."/>
            <person name="Yoon H.S."/>
        </authorList>
    </citation>
    <scope>NUCLEOTIDE SEQUENCE [LARGE SCALE GENOMIC DNA]</scope>
    <source>
        <strain evidence="7">CCMP 1328</strain>
    </source>
</reference>
<dbReference type="InterPro" id="IPR022111">
    <property type="entry name" value="Rhodanese_C"/>
</dbReference>
<dbReference type="PANTHER" id="PTHR43846:SF1">
    <property type="entry name" value="TRNA URIDINE(34) HYDROXYLASE"/>
    <property type="match status" value="1"/>
</dbReference>
<dbReference type="PROSITE" id="PS51682">
    <property type="entry name" value="SAM_OMT_I"/>
    <property type="match status" value="1"/>
</dbReference>
<dbReference type="Pfam" id="PF12368">
    <property type="entry name" value="Rhodanese_C"/>
    <property type="match status" value="1"/>
</dbReference>
<evidence type="ECO:0000313" key="6">
    <source>
        <dbReference type="EMBL" id="KAA8497666.1"/>
    </source>
</evidence>
<dbReference type="SUPFAM" id="SSF52821">
    <property type="entry name" value="Rhodanese/Cell cycle control phosphatase"/>
    <property type="match status" value="1"/>
</dbReference>
<dbReference type="InterPro" id="IPR036873">
    <property type="entry name" value="Rhodanese-like_dom_sf"/>
</dbReference>
<dbReference type="InterPro" id="IPR002935">
    <property type="entry name" value="SAM_O-MeTrfase"/>
</dbReference>
<evidence type="ECO:0000259" key="5">
    <source>
        <dbReference type="PROSITE" id="PS50206"/>
    </source>
</evidence>
<dbReference type="Pfam" id="PF00581">
    <property type="entry name" value="Rhodanese"/>
    <property type="match status" value="1"/>
</dbReference>
<sequence length="881" mass="98520">MFVGVGGGGVQGIGARAACAREWWRCDAIREVTRARVVRWRGVCVSTNVVRCVLNEGHARSRGSRESEADELRLTPKQLRRQRQRVMHEANLQRKQQLDALRAAGRLIGIRVAMPYRIGLHDARDYLKDPRMKQGGGWGIFGTRVKRTRVFLLHQECASLESFRTRIREELLTLFPSLSSDPHYGCVLRDDHSFSIRASEGQPPIETYEQLLEQVFSSVPPEQLGTPGSNVGIVLEPLEELKAPSPPSVPQYFLDLAARAQHDALHPEHQVQTISFYRFVDVRDPEELVRQIRMVWSFYGVKGRIYVAREGINAQFCVPVVNLAEFVRDMGVEGVQCAGEADQATAEAFEYYAMPHEIRGVFLNKDTRVSYSESAFQDLRIKTREKVLQDGLDDAIIEQIDWKEHNGTEIEAQDWHRALVARQNGSEPAMVLDCRNRYESEVGLFEGAIALDTDTFRDTWQWLETQLKDTDKNAPILTYCTGGIRCVKVGAYLEQKMGFTNVKRLKGGIVSYSRMLRENPGYESMFKGVNFVFDLRIGERLSADVLAKCDTCGVQCDTQTDCANVSCNRPFNKRLFVQCPDCAARMQGCCSEACRTSVSAAKARFPLASSIVAEGDGDNGMASMSHSGAELERDTEYAQKVSKQQDLETDLLSAMQAHVSRAFASRTHMMSGSLQGQYLHSVVRMIGASSVLELGTFTGYGTLCLASAVPNGQGMVVTVERDEEVASTAASFFQQSTHKDKITLMVTNCEDALAQLASESKSFDLVYMDANKKQYKAYYDLLLDKKLVKSGGWIAADNTLFRGLVKQYGEESKEMQSSRTSSSAASMSVKDALHLRRSRSVHQAQKIAAALHDFNVYVRNDSRTDSVLLPIRDGLTLIRVR</sequence>
<comment type="caution">
    <text evidence="6">The sequence shown here is derived from an EMBL/GenBank/DDBJ whole genome shotgun (WGS) entry which is preliminary data.</text>
</comment>
<dbReference type="Gene3D" id="3.40.250.10">
    <property type="entry name" value="Rhodanese-like domain"/>
    <property type="match status" value="1"/>
</dbReference>
<accession>A0A5J4Z204</accession>
<dbReference type="Pfam" id="PF01596">
    <property type="entry name" value="Methyltransf_3"/>
    <property type="match status" value="1"/>
</dbReference>
<proteinExistence type="inferred from homology"/>
<evidence type="ECO:0000313" key="7">
    <source>
        <dbReference type="Proteomes" id="UP000324585"/>
    </source>
</evidence>
<dbReference type="Gene3D" id="3.40.50.150">
    <property type="entry name" value="Vaccinia Virus protein VP39"/>
    <property type="match status" value="1"/>
</dbReference>
<feature type="domain" description="Rhodanese" evidence="5">
    <location>
        <begin position="425"/>
        <end position="517"/>
    </location>
</feature>
<gene>
    <name evidence="6" type="ORF">FVE85_5251</name>
</gene>
<dbReference type="PROSITE" id="PS50206">
    <property type="entry name" value="RHODANESE_3"/>
    <property type="match status" value="1"/>
</dbReference>
<organism evidence="6 7">
    <name type="scientific">Porphyridium purpureum</name>
    <name type="common">Red alga</name>
    <name type="synonym">Porphyridium cruentum</name>
    <dbReference type="NCBI Taxonomy" id="35688"/>
    <lineage>
        <taxon>Eukaryota</taxon>
        <taxon>Rhodophyta</taxon>
        <taxon>Bangiophyceae</taxon>
        <taxon>Porphyridiales</taxon>
        <taxon>Porphyridiaceae</taxon>
        <taxon>Porphyridium</taxon>
    </lineage>
</organism>